<evidence type="ECO:0000256" key="1">
    <source>
        <dbReference type="SAM" id="Coils"/>
    </source>
</evidence>
<dbReference type="Pfam" id="PF25015">
    <property type="entry name" value="RBD_AKAP-17A"/>
    <property type="match status" value="1"/>
</dbReference>
<dbReference type="STRING" id="94237.ENSMMOP00000007470"/>
<accession>A0A3Q4ASC0</accession>
<feature type="coiled-coil region" evidence="1">
    <location>
        <begin position="391"/>
        <end position="445"/>
    </location>
</feature>
<evidence type="ECO:0000313" key="4">
    <source>
        <dbReference type="Proteomes" id="UP000261620"/>
    </source>
</evidence>
<feature type="compositionally biased region" description="Basic residues" evidence="2">
    <location>
        <begin position="540"/>
        <end position="591"/>
    </location>
</feature>
<dbReference type="AlphaFoldDB" id="A0A3Q4ASC0"/>
<keyword evidence="1" id="KW-0175">Coiled coil</keyword>
<feature type="compositionally biased region" description="Low complexity" evidence="2">
    <location>
        <begin position="592"/>
        <end position="608"/>
    </location>
</feature>
<keyword evidence="4" id="KW-1185">Reference proteome</keyword>
<dbReference type="PANTHER" id="PTHR12484">
    <property type="entry name" value="B-LYMPHOCYTE ANTIGEN-RELATED"/>
    <property type="match status" value="1"/>
</dbReference>
<feature type="region of interest" description="Disordered" evidence="2">
    <location>
        <begin position="453"/>
        <end position="653"/>
    </location>
</feature>
<dbReference type="OMA" id="HMNELKP"/>
<feature type="compositionally biased region" description="Basic and acidic residues" evidence="2">
    <location>
        <begin position="281"/>
        <end position="305"/>
    </location>
</feature>
<organism evidence="3 4">
    <name type="scientific">Mola mola</name>
    <name type="common">Ocean sunfish</name>
    <name type="synonym">Tetraodon mola</name>
    <dbReference type="NCBI Taxonomy" id="94237"/>
    <lineage>
        <taxon>Eukaryota</taxon>
        <taxon>Metazoa</taxon>
        <taxon>Chordata</taxon>
        <taxon>Craniata</taxon>
        <taxon>Vertebrata</taxon>
        <taxon>Euteleostomi</taxon>
        <taxon>Actinopterygii</taxon>
        <taxon>Neopterygii</taxon>
        <taxon>Teleostei</taxon>
        <taxon>Neoteleostei</taxon>
        <taxon>Acanthomorphata</taxon>
        <taxon>Eupercaria</taxon>
        <taxon>Tetraodontiformes</taxon>
        <taxon>Molidae</taxon>
        <taxon>Mola</taxon>
    </lineage>
</organism>
<evidence type="ECO:0000256" key="2">
    <source>
        <dbReference type="SAM" id="MobiDB-lite"/>
    </source>
</evidence>
<feature type="compositionally biased region" description="Basic and acidic residues" evidence="2">
    <location>
        <begin position="497"/>
        <end position="539"/>
    </location>
</feature>
<dbReference type="PANTHER" id="PTHR12484:SF4">
    <property type="entry name" value="A-KINASE ANCHOR PROTEIN 17A"/>
    <property type="match status" value="1"/>
</dbReference>
<sequence length="653" mass="77449">MTTIVHDTTEAVCLSSVYNIYLKPIAKMTVSVALPQLKLPGKSISNWEVMERVKAMVAPEQFSALRISKSTMDFIRFEGEVENKTVVKNLLGRLDGKSIKLSGFTDVLKVRAVENKLDFPTRHDWDSFFRDAKDMNETLPGERPDTIHLEGLPCRWFSQKDSQFPDRPSEEVLIAVFQTFGKVRNVDIPMLDPYREEMLDKNFNTFSFGGHLNFEAYVQYQEYCGFTKAMDTLRSMKLMLKGDDGKAVACNIKVTFDTSKHLSEPALKRRSLERLKLQELERQREEQKRREKEEEERRKEEERYTGKHKCSRELEEEEKERRKEERLRKREQKLWEREERRNLKKVRRQQEEEQKKLQMKIAMEERRLLLAQRNLESIRLIAELLARAKAMKQQQLEQSRQKEELARLQQLEACRRKQEEELRRVEMEKERALELQRREKELRERLLCNMLKGSDKVTRPQDQAGPVTNEEASGAGGSVTLDALGHLNGVKAVGSKQKQERCEVEDRKKDREVRSRHSRDRARDQDRSHSHRERRSDSHGRRRRSYSHHRRRRSSSRHRRSSSRHRRSSSRHRTSYSHHSQRRHSHSHSHCSRSSSSSQDRSRSGSGRSQRRSRRRYSRGSSRSSDKSRDRRSHSRKHRRRSNSRVRGNSRRC</sequence>
<name>A0A3Q4ASC0_MOLML</name>
<feature type="compositionally biased region" description="Basic residues" evidence="2">
    <location>
        <begin position="609"/>
        <end position="618"/>
    </location>
</feature>
<reference evidence="3" key="2">
    <citation type="submission" date="2025-09" db="UniProtKB">
        <authorList>
            <consortium name="Ensembl"/>
        </authorList>
    </citation>
    <scope>IDENTIFICATION</scope>
</reference>
<protein>
    <submittedName>
        <fullName evidence="3">Uncharacterized protein</fullName>
    </submittedName>
</protein>
<dbReference type="Proteomes" id="UP000261620">
    <property type="component" value="Unplaced"/>
</dbReference>
<proteinExistence type="predicted"/>
<feature type="region of interest" description="Disordered" evidence="2">
    <location>
        <begin position="281"/>
        <end position="323"/>
    </location>
</feature>
<dbReference type="InterPro" id="IPR056852">
    <property type="entry name" value="AK17A/B"/>
</dbReference>
<feature type="compositionally biased region" description="Basic residues" evidence="2">
    <location>
        <begin position="630"/>
        <end position="653"/>
    </location>
</feature>
<dbReference type="CDD" id="cd12264">
    <property type="entry name" value="RRM_AKAP17A"/>
    <property type="match status" value="1"/>
</dbReference>
<reference evidence="3" key="1">
    <citation type="submission" date="2025-08" db="UniProtKB">
        <authorList>
            <consortium name="Ensembl"/>
        </authorList>
    </citation>
    <scope>IDENTIFICATION</scope>
</reference>
<evidence type="ECO:0000313" key="3">
    <source>
        <dbReference type="Ensembl" id="ENSMMOP00000007470.1"/>
    </source>
</evidence>
<dbReference type="Ensembl" id="ENSMMOT00000007612.1">
    <property type="protein sequence ID" value="ENSMMOP00000007470.1"/>
    <property type="gene ID" value="ENSMMOG00000005822.1"/>
</dbReference>